<dbReference type="InterPro" id="IPR029044">
    <property type="entry name" value="Nucleotide-diphossugar_trans"/>
</dbReference>
<evidence type="ECO:0000256" key="6">
    <source>
        <dbReference type="ARBA" id="ARBA00023136"/>
    </source>
</evidence>
<feature type="transmembrane region" description="Helical" evidence="11">
    <location>
        <begin position="26"/>
        <end position="44"/>
    </location>
</feature>
<keyword evidence="3" id="KW-0808">Transferase</keyword>
<protein>
    <submittedName>
        <fullName evidence="12">Uncharacterized protein</fullName>
    </submittedName>
</protein>
<feature type="binding site" evidence="9">
    <location>
        <position position="136"/>
    </location>
    <ligand>
        <name>UDP-alpha-D-glucose</name>
        <dbReference type="ChEBI" id="CHEBI:58885"/>
    </ligand>
</feature>
<dbReference type="EMBL" id="QEFC01002316">
    <property type="protein sequence ID" value="KAE9453046.1"/>
    <property type="molecule type" value="Genomic_DNA"/>
</dbReference>
<feature type="region of interest" description="Disordered" evidence="10">
    <location>
        <begin position="225"/>
        <end position="249"/>
    </location>
</feature>
<evidence type="ECO:0000256" key="4">
    <source>
        <dbReference type="ARBA" id="ARBA00022692"/>
    </source>
</evidence>
<feature type="non-terminal residue" evidence="12">
    <location>
        <position position="1"/>
    </location>
</feature>
<evidence type="ECO:0000256" key="7">
    <source>
        <dbReference type="ARBA" id="ARBA00023316"/>
    </source>
</evidence>
<feature type="binding site" evidence="9">
    <location>
        <position position="113"/>
    </location>
    <ligand>
        <name>UDP-alpha-D-glucose</name>
        <dbReference type="ChEBI" id="CHEBI:58885"/>
    </ligand>
</feature>
<keyword evidence="5 11" id="KW-1133">Transmembrane helix</keyword>
<dbReference type="Pfam" id="PF03552">
    <property type="entry name" value="Cellulose_synt"/>
    <property type="match status" value="4"/>
</dbReference>
<evidence type="ECO:0000256" key="2">
    <source>
        <dbReference type="ARBA" id="ARBA00022676"/>
    </source>
</evidence>
<proteinExistence type="predicted"/>
<evidence type="ECO:0000256" key="8">
    <source>
        <dbReference type="PIRSR" id="PIRSR605150-1"/>
    </source>
</evidence>
<evidence type="ECO:0000313" key="13">
    <source>
        <dbReference type="Proteomes" id="UP000428333"/>
    </source>
</evidence>
<keyword evidence="7" id="KW-0961">Cell wall biogenesis/degradation</keyword>
<feature type="binding site" evidence="9">
    <location>
        <position position="112"/>
    </location>
    <ligand>
        <name>UDP-alpha-D-glucose</name>
        <dbReference type="ChEBI" id="CHEBI:58885"/>
    </ligand>
</feature>
<dbReference type="AlphaFoldDB" id="A0A6A4KYX9"/>
<evidence type="ECO:0000313" key="12">
    <source>
        <dbReference type="EMBL" id="KAE9453046.1"/>
    </source>
</evidence>
<feature type="active site" evidence="8">
    <location>
        <position position="429"/>
    </location>
</feature>
<name>A0A6A4KYX9_9ERIC</name>
<dbReference type="GO" id="GO:0016020">
    <property type="term" value="C:membrane"/>
    <property type="evidence" value="ECO:0007669"/>
    <property type="project" value="InterPro"/>
</dbReference>
<dbReference type="GO" id="GO:0071555">
    <property type="term" value="P:cell wall organization"/>
    <property type="evidence" value="ECO:0007669"/>
    <property type="project" value="UniProtKB-KW"/>
</dbReference>
<reference evidence="12 13" key="1">
    <citation type="journal article" date="2019" name="Genome Biol. Evol.">
        <title>The Rhododendron genome and chromosomal organization provide insight into shared whole-genome duplications across the heath family (Ericaceae).</title>
        <authorList>
            <person name="Soza V.L."/>
            <person name="Lindsley D."/>
            <person name="Waalkes A."/>
            <person name="Ramage E."/>
            <person name="Patwardhan R.P."/>
            <person name="Burton J.N."/>
            <person name="Adey A."/>
            <person name="Kumar A."/>
            <person name="Qiu R."/>
            <person name="Shendure J."/>
            <person name="Hall B."/>
        </authorList>
    </citation>
    <scope>NUCLEOTIDE SEQUENCE [LARGE SCALE GENOMIC DNA]</scope>
    <source>
        <strain evidence="12">RSF 1966-606</strain>
    </source>
</reference>
<accession>A0A6A4KYX9</accession>
<feature type="active site" evidence="8">
    <location>
        <position position="136"/>
    </location>
</feature>
<keyword evidence="4 11" id="KW-0812">Transmembrane</keyword>
<dbReference type="GO" id="GO:0030244">
    <property type="term" value="P:cellulose biosynthetic process"/>
    <property type="evidence" value="ECO:0007669"/>
    <property type="project" value="InterPro"/>
</dbReference>
<dbReference type="GO" id="GO:0012505">
    <property type="term" value="C:endomembrane system"/>
    <property type="evidence" value="ECO:0007669"/>
    <property type="project" value="UniProtKB-SubCell"/>
</dbReference>
<comment type="caution">
    <text evidence="12">The sequence shown here is derived from an EMBL/GenBank/DDBJ whole genome shotgun (WGS) entry which is preliminary data.</text>
</comment>
<evidence type="ECO:0000256" key="10">
    <source>
        <dbReference type="SAM" id="MobiDB-lite"/>
    </source>
</evidence>
<evidence type="ECO:0000256" key="5">
    <source>
        <dbReference type="ARBA" id="ARBA00022989"/>
    </source>
</evidence>
<dbReference type="Proteomes" id="UP000428333">
    <property type="component" value="Linkage Group LG09"/>
</dbReference>
<gene>
    <name evidence="12" type="ORF">C3L33_15045</name>
</gene>
<dbReference type="InterPro" id="IPR005150">
    <property type="entry name" value="Cellulose_synth"/>
</dbReference>
<keyword evidence="6 11" id="KW-0472">Membrane</keyword>
<evidence type="ECO:0000256" key="3">
    <source>
        <dbReference type="ARBA" id="ARBA00022679"/>
    </source>
</evidence>
<evidence type="ECO:0000256" key="1">
    <source>
        <dbReference type="ARBA" id="ARBA00004127"/>
    </source>
</evidence>
<evidence type="ECO:0000256" key="11">
    <source>
        <dbReference type="SAM" id="Phobius"/>
    </source>
</evidence>
<comment type="subcellular location">
    <subcellularLocation>
        <location evidence="1">Endomembrane system</location>
        <topology evidence="1">Multi-pass membrane protein</topology>
    </subcellularLocation>
</comment>
<dbReference type="OrthoDB" id="72851at2759"/>
<dbReference type="Gene3D" id="3.90.550.10">
    <property type="entry name" value="Spore Coat Polysaccharide Biosynthesis Protein SpsA, Chain A"/>
    <property type="match status" value="1"/>
</dbReference>
<feature type="transmembrane region" description="Helical" evidence="11">
    <location>
        <begin position="56"/>
        <end position="75"/>
    </location>
</feature>
<dbReference type="GO" id="GO:0016760">
    <property type="term" value="F:cellulose synthase (UDP-forming) activity"/>
    <property type="evidence" value="ECO:0007669"/>
    <property type="project" value="InterPro"/>
</dbReference>
<sequence length="792" mass="89383">MDNTTLPLHLSHVQKSSSIINRSHTLLHSTALIALIYYRIASFFQTTKPRDLPTTFSCLLVFTGELILSFLWFLGQAYRFRPVSRTVFPERLPENVELPAVDVFICTADPSKEPTLEVTTLIRMLYIYLHVYLSDDGGCSVTLEAMKEAWRFAKGYWVPYCRAYGIKTRCPGLIFLEKRVIMRVLRVVNSWLIGRKLRFDSVRIPPAAQLEEAFILSYPGRRPYRLGGGDGERERDGDDEGEREAEGERGCCGAAAGAVDDGGDGGLEAAMIEADYLRVSAMISNSPYILVLDCDMYCNDPTSARQAMCFHLDPKISPSLGFVQFPQKFHNISKTDVYDSQLRYVFKVLWQGMDGLQGPIVSGTGFYIKREALYANPIKADNSPKRASCSRPVVRLEHQSLWTQNAVNVNVQISYWMQVGFLYLSLVEDYFTGLVNLHCKGWKSVYCDPVRPAFLGAGTTNLNDVLVQSTRWISGLVDVTLSRFCPLIYGPKKMSALQTMCYGEQAFFPFYFLPLWCFATIPQLCLLNGIAVYPEVVLWQGMDGLQGPVVSGTGFYIKREALYANPIKDVDVMELKQYFGPSNEFIKSFGRHYKPKDHQHSSSVILMKETQFLASCAYENETKWAEEASPGHISPAFTNCIWWLGANISHFGLKTLRNVNVQISYWLQVGFLYLSVVEDYFTGLVNLHCKGWKSVYCDPVRPAFLGAGTTNLNDVLVQSTRWSSGLVEVALSRFCPLIYGPKKMSALQTLCYGELAFFPFYFLPLWCFATIPQLCLLNGIAVYPEVVTQEIH</sequence>
<dbReference type="PANTHER" id="PTHR13301">
    <property type="entry name" value="X-BOX TRANSCRIPTION FACTOR-RELATED"/>
    <property type="match status" value="1"/>
</dbReference>
<organism evidence="12 13">
    <name type="scientific">Rhododendron williamsianum</name>
    <dbReference type="NCBI Taxonomy" id="262921"/>
    <lineage>
        <taxon>Eukaryota</taxon>
        <taxon>Viridiplantae</taxon>
        <taxon>Streptophyta</taxon>
        <taxon>Embryophyta</taxon>
        <taxon>Tracheophyta</taxon>
        <taxon>Spermatophyta</taxon>
        <taxon>Magnoliopsida</taxon>
        <taxon>eudicotyledons</taxon>
        <taxon>Gunneridae</taxon>
        <taxon>Pentapetalae</taxon>
        <taxon>asterids</taxon>
        <taxon>Ericales</taxon>
        <taxon>Ericaceae</taxon>
        <taxon>Ericoideae</taxon>
        <taxon>Rhodoreae</taxon>
        <taxon>Rhododendron</taxon>
    </lineage>
</organism>
<keyword evidence="2" id="KW-0328">Glycosyltransferase</keyword>
<evidence type="ECO:0000256" key="9">
    <source>
        <dbReference type="PIRSR" id="PIRSR605150-2"/>
    </source>
</evidence>
<keyword evidence="13" id="KW-1185">Reference proteome</keyword>